<evidence type="ECO:0000313" key="1">
    <source>
        <dbReference type="EMBL" id="MBA0808956.1"/>
    </source>
</evidence>
<feature type="non-terminal residue" evidence="1">
    <location>
        <position position="460"/>
    </location>
</feature>
<dbReference type="PANTHER" id="PTHR47481:SF22">
    <property type="entry name" value="RETROTRANSPOSON GAG DOMAIN-CONTAINING PROTEIN"/>
    <property type="match status" value="1"/>
</dbReference>
<dbReference type="AlphaFoldDB" id="A0A7J9HGK7"/>
<dbReference type="EMBL" id="JABFAD010000009">
    <property type="protein sequence ID" value="MBA0808956.1"/>
    <property type="molecule type" value="Genomic_DNA"/>
</dbReference>
<reference evidence="1 2" key="1">
    <citation type="journal article" date="2019" name="Genome Biol. Evol.">
        <title>Insights into the evolution of the New World diploid cottons (Gossypium, subgenus Houzingenia) based on genome sequencing.</title>
        <authorList>
            <person name="Grover C.E."/>
            <person name="Arick M.A. 2nd"/>
            <person name="Thrash A."/>
            <person name="Conover J.L."/>
            <person name="Sanders W.S."/>
            <person name="Peterson D.G."/>
            <person name="Frelichowski J.E."/>
            <person name="Scheffler J.A."/>
            <person name="Scheffler B.E."/>
            <person name="Wendel J.F."/>
        </authorList>
    </citation>
    <scope>NUCLEOTIDE SEQUENCE [LARGE SCALE GENOMIC DNA]</scope>
    <source>
        <strain evidence="1">0</strain>
        <tissue evidence="1">Leaf</tissue>
    </source>
</reference>
<accession>A0A7J9HGK7</accession>
<protein>
    <submittedName>
        <fullName evidence="1">Uncharacterized protein</fullName>
    </submittedName>
</protein>
<organism evidence="1 2">
    <name type="scientific">Gossypium harknessii</name>
    <dbReference type="NCBI Taxonomy" id="34285"/>
    <lineage>
        <taxon>Eukaryota</taxon>
        <taxon>Viridiplantae</taxon>
        <taxon>Streptophyta</taxon>
        <taxon>Embryophyta</taxon>
        <taxon>Tracheophyta</taxon>
        <taxon>Spermatophyta</taxon>
        <taxon>Magnoliopsida</taxon>
        <taxon>eudicotyledons</taxon>
        <taxon>Gunneridae</taxon>
        <taxon>Pentapetalae</taxon>
        <taxon>rosids</taxon>
        <taxon>malvids</taxon>
        <taxon>Malvales</taxon>
        <taxon>Malvaceae</taxon>
        <taxon>Malvoideae</taxon>
        <taxon>Gossypium</taxon>
    </lineage>
</organism>
<proteinExistence type="predicted"/>
<dbReference type="PANTHER" id="PTHR47481">
    <property type="match status" value="1"/>
</dbReference>
<keyword evidence="2" id="KW-1185">Reference proteome</keyword>
<dbReference type="Proteomes" id="UP000593560">
    <property type="component" value="Unassembled WGS sequence"/>
</dbReference>
<comment type="caution">
    <text evidence="1">The sequence shown here is derived from an EMBL/GenBank/DDBJ whole genome shotgun (WGS) entry which is preliminary data.</text>
</comment>
<sequence length="460" mass="53113">IKEAKGLHKLVVLDCPRLQSLSFEGCCLECFRYRGHLVSFRFQLYCKCNSSGGFYIRDYGLHQEDAMLDLRQGPLTEWTWDFKPSVSPHYYGLLDLERNDCECANKYKCFDSILRTINGFRSLTICRWFFETTMCKKLPFSSRDPLFCLRKLKELWWIDCSMERESINALLCFLKLCPNLERLYITIDPKCYDMPSTAKFSTLVIVPGKLNDLKTVKLEGFADEEKEIFMARRLLPLFGDNNPIIISKSKGKYLKHLVKVAKLEKKGKYPYKFKAVENVDENFSDHVHMNLYYSTFRPSKFIIVIESGKFVPNEAYILFAKQDCALASWILSTMSLDILTQLVGAKTSASIWSTLTQLFLYLSTTKSYFDHRIHATILNYLPRDYNSFVVVITFRHEPHTLDRIASILIDAESQLRNPLHLPMSINTTQVTNPSHINLDSTLRPKLITSGLSGFSSPLFG</sequence>
<dbReference type="OrthoDB" id="976179at2759"/>
<evidence type="ECO:0000313" key="2">
    <source>
        <dbReference type="Proteomes" id="UP000593560"/>
    </source>
</evidence>
<name>A0A7J9HGK7_9ROSI</name>
<gene>
    <name evidence="1" type="ORF">Gohar_024653</name>
</gene>